<proteinExistence type="inferred from homology"/>
<evidence type="ECO:0000256" key="2">
    <source>
        <dbReference type="ARBA" id="ARBA00005745"/>
    </source>
</evidence>
<evidence type="ECO:0000256" key="7">
    <source>
        <dbReference type="SAM" id="Phobius"/>
    </source>
</evidence>
<accession>A0A379C570</accession>
<dbReference type="RefSeq" id="WP_009345284.1">
    <property type="nucleotide sequence ID" value="NZ_CAMUOS010000003.1"/>
</dbReference>
<feature type="transmembrane region" description="Helical" evidence="7">
    <location>
        <begin position="216"/>
        <end position="234"/>
    </location>
</feature>
<evidence type="ECO:0000256" key="1">
    <source>
        <dbReference type="ARBA" id="ARBA00004651"/>
    </source>
</evidence>
<feature type="transmembrane region" description="Helical" evidence="7">
    <location>
        <begin position="158"/>
        <end position="181"/>
    </location>
</feature>
<dbReference type="InterPro" id="IPR018076">
    <property type="entry name" value="T2SS_GspF_dom"/>
</dbReference>
<dbReference type="InterPro" id="IPR042094">
    <property type="entry name" value="T2SS_GspF_sf"/>
</dbReference>
<comment type="subcellular location">
    <subcellularLocation>
        <location evidence="1">Cell membrane</location>
        <topology evidence="1">Multi-pass membrane protein</topology>
    </subcellularLocation>
</comment>
<dbReference type="PANTHER" id="PTHR30012:SF0">
    <property type="entry name" value="TYPE II SECRETION SYSTEM PROTEIN F-RELATED"/>
    <property type="match status" value="1"/>
</dbReference>
<feature type="domain" description="Type II secretion system protein GspF" evidence="8">
    <location>
        <begin position="65"/>
        <end position="185"/>
    </location>
</feature>
<comment type="similarity">
    <text evidence="2">Belongs to the GSP F family.</text>
</comment>
<dbReference type="AlphaFoldDB" id="A0A379C570"/>
<gene>
    <name evidence="9" type="primary">epsF</name>
    <name evidence="9" type="ORF">NCTC13149_00553</name>
</gene>
<dbReference type="PRINTS" id="PR00812">
    <property type="entry name" value="BCTERIALGSPF"/>
</dbReference>
<dbReference type="EMBL" id="UGSZ01000001">
    <property type="protein sequence ID" value="SUB56757.1"/>
    <property type="molecule type" value="Genomic_DNA"/>
</dbReference>
<dbReference type="Pfam" id="PF00482">
    <property type="entry name" value="T2SSF"/>
    <property type="match status" value="2"/>
</dbReference>
<evidence type="ECO:0000313" key="9">
    <source>
        <dbReference type="EMBL" id="SUB56757.1"/>
    </source>
</evidence>
<dbReference type="OrthoDB" id="9805682at2"/>
<evidence type="ECO:0000256" key="3">
    <source>
        <dbReference type="ARBA" id="ARBA00022475"/>
    </source>
</evidence>
<dbReference type="GO" id="GO:0005886">
    <property type="term" value="C:plasma membrane"/>
    <property type="evidence" value="ECO:0007669"/>
    <property type="project" value="UniProtKB-SubCell"/>
</dbReference>
<keyword evidence="6 7" id="KW-0472">Membrane</keyword>
<name>A0A379C570_9FIRM</name>
<organism evidence="9 10">
    <name type="scientific">Peptoniphilus lacrimalis</name>
    <dbReference type="NCBI Taxonomy" id="33031"/>
    <lineage>
        <taxon>Bacteria</taxon>
        <taxon>Bacillati</taxon>
        <taxon>Bacillota</taxon>
        <taxon>Tissierellia</taxon>
        <taxon>Tissierellales</taxon>
        <taxon>Peptoniphilaceae</taxon>
        <taxon>Peptoniphilus</taxon>
    </lineage>
</organism>
<evidence type="ECO:0000256" key="5">
    <source>
        <dbReference type="ARBA" id="ARBA00022989"/>
    </source>
</evidence>
<reference evidence="9 10" key="1">
    <citation type="submission" date="2018-06" db="EMBL/GenBank/DDBJ databases">
        <authorList>
            <consortium name="Pathogen Informatics"/>
            <person name="Doyle S."/>
        </authorList>
    </citation>
    <scope>NUCLEOTIDE SEQUENCE [LARGE SCALE GENOMIC DNA]</scope>
    <source>
        <strain evidence="9 10">NCTC13149</strain>
    </source>
</reference>
<keyword evidence="4 7" id="KW-0812">Transmembrane</keyword>
<evidence type="ECO:0000256" key="4">
    <source>
        <dbReference type="ARBA" id="ARBA00022692"/>
    </source>
</evidence>
<dbReference type="Proteomes" id="UP000255517">
    <property type="component" value="Unassembled WGS sequence"/>
</dbReference>
<keyword evidence="5 7" id="KW-1133">Transmembrane helix</keyword>
<protein>
    <submittedName>
        <fullName evidence="9">Cholera toxin secretion protein epsF</fullName>
    </submittedName>
</protein>
<dbReference type="STRING" id="1122949.GCA_000378725_00490"/>
<evidence type="ECO:0000256" key="6">
    <source>
        <dbReference type="ARBA" id="ARBA00023136"/>
    </source>
</evidence>
<dbReference type="PANTHER" id="PTHR30012">
    <property type="entry name" value="GENERAL SECRETION PATHWAY PROTEIN"/>
    <property type="match status" value="1"/>
</dbReference>
<evidence type="ECO:0000313" key="10">
    <source>
        <dbReference type="Proteomes" id="UP000255517"/>
    </source>
</evidence>
<feature type="transmembrane region" description="Helical" evidence="7">
    <location>
        <begin position="255"/>
        <end position="273"/>
    </location>
</feature>
<dbReference type="Gene3D" id="1.20.81.30">
    <property type="entry name" value="Type II secretion system (T2SS), domain F"/>
    <property type="match status" value="2"/>
</dbReference>
<evidence type="ECO:0000259" key="8">
    <source>
        <dbReference type="Pfam" id="PF00482"/>
    </source>
</evidence>
<feature type="transmembrane region" description="Helical" evidence="7">
    <location>
        <begin position="358"/>
        <end position="383"/>
    </location>
</feature>
<feature type="domain" description="Type II secretion system protein GspF" evidence="8">
    <location>
        <begin position="261"/>
        <end position="381"/>
    </location>
</feature>
<dbReference type="InterPro" id="IPR003004">
    <property type="entry name" value="GspF/PilC"/>
</dbReference>
<sequence length="389" mass="44959">MNFTYKVLHGKEIKKGKISAKNYQEALTNLKSQGYRPISLEEDIEKNKGISLNIKFKNRDYYFLFTQLALILKSGIVLEEALKIVADNFNEKKRNILLKISQDLHSGISLSQAMAQSKKFTDFIVSLVDVGENSSNLEQVFRKLASFYKREEKLRKNIYSTLTYPIILIIVSALVVNFLMLNVIPTFADIYDQAGESLPLMTRLLIGFSKILRENFIIISFIFLAISFFFIIYLKKNPKIKDKILLKSAYYKRIYTLRFSFTIYTILSAGLTIDEATQTLCKMEANILIKKELGKVSVNLKKGRAYWQSLRDMNIFPKIFISMVRVGEETSSFKEIFKNFIDYYEEETENYNKRFLELLGPILIIILSIIIGFIVLSIALPIFNMVNAI</sequence>
<keyword evidence="3" id="KW-1003">Cell membrane</keyword>